<protein>
    <submittedName>
        <fullName evidence="2">Trigger factor</fullName>
    </submittedName>
</protein>
<dbReference type="InterPro" id="IPR037041">
    <property type="entry name" value="Trigger_fac_C_sf"/>
</dbReference>
<dbReference type="GO" id="GO:0044183">
    <property type="term" value="F:protein folding chaperone"/>
    <property type="evidence" value="ECO:0007669"/>
    <property type="project" value="TreeGrafter"/>
</dbReference>
<dbReference type="GO" id="GO:0043022">
    <property type="term" value="F:ribosome binding"/>
    <property type="evidence" value="ECO:0007669"/>
    <property type="project" value="TreeGrafter"/>
</dbReference>
<dbReference type="InterPro" id="IPR036611">
    <property type="entry name" value="Trigger_fac_ribosome-bd_sf"/>
</dbReference>
<dbReference type="SUPFAM" id="SSF102735">
    <property type="entry name" value="Trigger factor ribosome-binding domain"/>
    <property type="match status" value="1"/>
</dbReference>
<dbReference type="AlphaFoldDB" id="A0A521CPE5"/>
<dbReference type="EMBL" id="FXTB01000003">
    <property type="protein sequence ID" value="SMO60621.1"/>
    <property type="molecule type" value="Genomic_DNA"/>
</dbReference>
<dbReference type="PIRSF" id="PIRSF003095">
    <property type="entry name" value="Trigger_factor"/>
    <property type="match status" value="1"/>
</dbReference>
<dbReference type="Gene3D" id="3.30.70.1050">
    <property type="entry name" value="Trigger factor ribosome-binding domain"/>
    <property type="match status" value="1"/>
</dbReference>
<dbReference type="Proteomes" id="UP000319040">
    <property type="component" value="Unassembled WGS sequence"/>
</dbReference>
<evidence type="ECO:0000313" key="3">
    <source>
        <dbReference type="Proteomes" id="UP000319040"/>
    </source>
</evidence>
<keyword evidence="3" id="KW-1185">Reference proteome</keyword>
<dbReference type="Gene3D" id="1.10.3120.10">
    <property type="entry name" value="Trigger factor, C-terminal domain"/>
    <property type="match status" value="1"/>
</dbReference>
<accession>A0A521CPE5</accession>
<dbReference type="Pfam" id="PF05697">
    <property type="entry name" value="Trigger_N"/>
    <property type="match status" value="1"/>
</dbReference>
<dbReference type="PANTHER" id="PTHR30560:SF3">
    <property type="entry name" value="TRIGGER FACTOR-LIKE PROTEIN TIG, CHLOROPLASTIC"/>
    <property type="match status" value="1"/>
</dbReference>
<dbReference type="OrthoDB" id="9767721at2"/>
<dbReference type="RefSeq" id="WP_142532985.1">
    <property type="nucleotide sequence ID" value="NZ_FXTB01000003.1"/>
</dbReference>
<dbReference type="InterPro" id="IPR027304">
    <property type="entry name" value="Trigger_fact/SurA_dom_sf"/>
</dbReference>
<dbReference type="InterPro" id="IPR008881">
    <property type="entry name" value="Trigger_fac_ribosome-bd_bac"/>
</dbReference>
<dbReference type="PANTHER" id="PTHR30560">
    <property type="entry name" value="TRIGGER FACTOR CHAPERONE AND PEPTIDYL-PROLYL CIS/TRANS ISOMERASE"/>
    <property type="match status" value="1"/>
</dbReference>
<dbReference type="GO" id="GO:0051083">
    <property type="term" value="P:'de novo' cotranslational protein folding"/>
    <property type="evidence" value="ECO:0007669"/>
    <property type="project" value="TreeGrafter"/>
</dbReference>
<proteinExistence type="predicted"/>
<dbReference type="GO" id="GO:0003755">
    <property type="term" value="F:peptidyl-prolyl cis-trans isomerase activity"/>
    <property type="evidence" value="ECO:0007669"/>
    <property type="project" value="TreeGrafter"/>
</dbReference>
<dbReference type="GO" id="GO:0015031">
    <property type="term" value="P:protein transport"/>
    <property type="evidence" value="ECO:0007669"/>
    <property type="project" value="InterPro"/>
</dbReference>
<dbReference type="InterPro" id="IPR005215">
    <property type="entry name" value="Trig_fac"/>
</dbReference>
<evidence type="ECO:0000313" key="2">
    <source>
        <dbReference type="EMBL" id="SMO60621.1"/>
    </source>
</evidence>
<sequence>MNISKENIDDLNAVIKLTVEKKDYESRVDEVLKDYRKKANMPGFRPGKVPAGMIKKMYGNQVMADQVNKIVSEEVSKYLHESELDILGEPLPSESQESIDFETQDNFQFNFDIALAPEFEVKLSKRDKLPYYSIEVTDEMLEQQIKQATSRFATSEKAEEATEESLIKGDFVQLDQEGNSLEEGIQAEDVVVSAVSINSEEAKAKLVGAKVGDEIVLNPKGTFNDAQQVSYMLKVSAEEAEQIDGDFKFTIKEINDYVPAEMNQELFDQVLGEGIVTSEGEFKAKIKEDLEKTLAYESEYKFLMDAKEKLMGKTEIALPEAFLKRWILTVNHDKEDINAETIDNDMPKYMEDLKWQLIKNNIIKANEIKIEENDVLEVAKKSAKMQFMQYGLSNIPEEHLESYAKDMMKQEDQRRNMAETAVQEKVMAFVKEAVKLDEKTVNREEFNKLFEKN</sequence>
<dbReference type="GO" id="GO:0043335">
    <property type="term" value="P:protein unfolding"/>
    <property type="evidence" value="ECO:0007669"/>
    <property type="project" value="TreeGrafter"/>
</dbReference>
<reference evidence="2 3" key="1">
    <citation type="submission" date="2017-05" db="EMBL/GenBank/DDBJ databases">
        <authorList>
            <person name="Varghese N."/>
            <person name="Submissions S."/>
        </authorList>
    </citation>
    <scope>NUCLEOTIDE SEQUENCE [LARGE SCALE GENOMIC DNA]</scope>
    <source>
        <strain evidence="2 3">DSM 27040</strain>
    </source>
</reference>
<organism evidence="2 3">
    <name type="scientific">Saccharicrinis carchari</name>
    <dbReference type="NCBI Taxonomy" id="1168039"/>
    <lineage>
        <taxon>Bacteria</taxon>
        <taxon>Pseudomonadati</taxon>
        <taxon>Bacteroidota</taxon>
        <taxon>Bacteroidia</taxon>
        <taxon>Marinilabiliales</taxon>
        <taxon>Marinilabiliaceae</taxon>
        <taxon>Saccharicrinis</taxon>
    </lineage>
</organism>
<evidence type="ECO:0000259" key="1">
    <source>
        <dbReference type="Pfam" id="PF05697"/>
    </source>
</evidence>
<name>A0A521CPE5_SACCC</name>
<dbReference type="SUPFAM" id="SSF109998">
    <property type="entry name" value="Triger factor/SurA peptide-binding domain-like"/>
    <property type="match status" value="1"/>
</dbReference>
<feature type="domain" description="Trigger factor ribosome-binding bacterial" evidence="1">
    <location>
        <begin position="1"/>
        <end position="147"/>
    </location>
</feature>
<gene>
    <name evidence="2" type="ORF">SAMN06265379_103290</name>
</gene>
<dbReference type="NCBIfam" id="TIGR00115">
    <property type="entry name" value="tig"/>
    <property type="match status" value="1"/>
</dbReference>